<dbReference type="Proteomes" id="UP000186364">
    <property type="component" value="Unassembled WGS sequence"/>
</dbReference>
<name>A0A1Q9B1G8_9HYPH</name>
<evidence type="ECO:0008006" key="3">
    <source>
        <dbReference type="Google" id="ProtNLM"/>
    </source>
</evidence>
<comment type="caution">
    <text evidence="1">The sequence shown here is derived from an EMBL/GenBank/DDBJ whole genome shotgun (WGS) entry which is preliminary data.</text>
</comment>
<dbReference type="InterPro" id="IPR019056">
    <property type="entry name" value="Phage_TAC_6"/>
</dbReference>
<dbReference type="EMBL" id="MKIP01000030">
    <property type="protein sequence ID" value="OLP61855.1"/>
    <property type="molecule type" value="Genomic_DNA"/>
</dbReference>
<organism evidence="1 2">
    <name type="scientific">Xaviernesmea oryzae</name>
    <dbReference type="NCBI Taxonomy" id="464029"/>
    <lineage>
        <taxon>Bacteria</taxon>
        <taxon>Pseudomonadati</taxon>
        <taxon>Pseudomonadota</taxon>
        <taxon>Alphaproteobacteria</taxon>
        <taxon>Hyphomicrobiales</taxon>
        <taxon>Rhizobiaceae</taxon>
        <taxon>Rhizobium/Agrobacterium group</taxon>
        <taxon>Xaviernesmea</taxon>
    </lineage>
</organism>
<sequence>MLLHAGLARLRLPPAQFWGLTPIELAAALGAFAPRLRHLGQRDLAQLMAAYPDQDADERVARYAARPGDAR</sequence>
<accession>A0A1Q9B1G8</accession>
<protein>
    <recommendedName>
        <fullName evidence="3">Phage tail assembly chaperone</fullName>
    </recommendedName>
</protein>
<dbReference type="Pfam" id="PF09550">
    <property type="entry name" value="Phage_TAC_6"/>
    <property type="match status" value="1"/>
</dbReference>
<proteinExistence type="predicted"/>
<evidence type="ECO:0000313" key="2">
    <source>
        <dbReference type="Proteomes" id="UP000186364"/>
    </source>
</evidence>
<evidence type="ECO:0000313" key="1">
    <source>
        <dbReference type="EMBL" id="OLP61855.1"/>
    </source>
</evidence>
<keyword evidence="2" id="KW-1185">Reference proteome</keyword>
<gene>
    <name evidence="1" type="ORF">BJF93_19415</name>
</gene>
<reference evidence="1 2" key="1">
    <citation type="submission" date="2016-09" db="EMBL/GenBank/DDBJ databases">
        <title>Rhizobium sp. nov., a novel species isolated from the rice rhizosphere.</title>
        <authorList>
            <person name="Zhao J."/>
            <person name="Zhang X."/>
        </authorList>
    </citation>
    <scope>NUCLEOTIDE SEQUENCE [LARGE SCALE GENOMIC DNA]</scope>
    <source>
        <strain evidence="1 2">1.7048</strain>
    </source>
</reference>
<dbReference type="OrthoDB" id="7582980at2"/>
<dbReference type="AlphaFoldDB" id="A0A1Q9B1G8"/>